<dbReference type="Pfam" id="PF13173">
    <property type="entry name" value="AAA_14"/>
    <property type="match status" value="1"/>
</dbReference>
<reference evidence="3" key="2">
    <citation type="journal article" date="2021" name="PeerJ">
        <title>Extensive microbial diversity within the chicken gut microbiome revealed by metagenomics and culture.</title>
        <authorList>
            <person name="Gilroy R."/>
            <person name="Ravi A."/>
            <person name="Getino M."/>
            <person name="Pursley I."/>
            <person name="Horton D.L."/>
            <person name="Alikhan N.F."/>
            <person name="Baker D."/>
            <person name="Gharbi K."/>
            <person name="Hall N."/>
            <person name="Watson M."/>
            <person name="Adriaenssens E.M."/>
            <person name="Foster-Nyarko E."/>
            <person name="Jarju S."/>
            <person name="Secka A."/>
            <person name="Antonio M."/>
            <person name="Oren A."/>
            <person name="Chaudhuri R.R."/>
            <person name="La Ragione R."/>
            <person name="Hildebrand F."/>
            <person name="Pallen M.J."/>
        </authorList>
    </citation>
    <scope>NUCLEOTIDE SEQUENCE</scope>
    <source>
        <strain evidence="3">17113</strain>
    </source>
</reference>
<organism evidence="3 4">
    <name type="scientific">Candidatus Alloenteromonas pullistercoris</name>
    <dbReference type="NCBI Taxonomy" id="2840785"/>
    <lineage>
        <taxon>Bacteria</taxon>
        <taxon>Bacillati</taxon>
        <taxon>Bacillota</taxon>
        <taxon>Bacillota incertae sedis</taxon>
        <taxon>Candidatus Alloenteromonas</taxon>
    </lineage>
</organism>
<evidence type="ECO:0000259" key="1">
    <source>
        <dbReference type="Pfam" id="PF13173"/>
    </source>
</evidence>
<sequence>MIIRERYIDKIRPFYESDLVKVIVGIRRCGKSVILNQIMDEISKKTDNIIYLNFEKTADWMKASNAEQLVAYVGEHRKTGKCYLFFDEIQELSGWEMAIKDFRLGNNSVFITGSNSKLLSHDITTRLSGRYVKFQVRPFIYSEIAECLKEYGREASINDYLIWGGFPGRFALDNIEAQKAYLSDLEETIIYKDLVKRYRIRKDAIFKKIVNFVLCNNSRILSSRSIARYVNAECGPISLNTVMKFIEYLKEAYIIDDVPQYSTKSKRELAYYQKLYDADVCFNSLSKDDNRFDLDHNLENIVYNELLYRGYKLRVYDNNGKEIDFRAVKDGKEYFIQVAYSLVDQKAYEREFSAFEGLSSLSKMIIISNDENDYSTASVKHIRLRDFLVMEDFGF</sequence>
<keyword evidence="3" id="KW-0547">Nucleotide-binding</keyword>
<comment type="caution">
    <text evidence="3">The sequence shown here is derived from an EMBL/GenBank/DDBJ whole genome shotgun (WGS) entry which is preliminary data.</text>
</comment>
<dbReference type="PANTHER" id="PTHR33295:SF20">
    <property type="entry name" value="ATPASE"/>
    <property type="match status" value="1"/>
</dbReference>
<name>A0A9D9GVM9_9FIRM</name>
<dbReference type="Proteomes" id="UP000823634">
    <property type="component" value="Unassembled WGS sequence"/>
</dbReference>
<evidence type="ECO:0000259" key="2">
    <source>
        <dbReference type="Pfam" id="PF13635"/>
    </source>
</evidence>
<dbReference type="InterPro" id="IPR027417">
    <property type="entry name" value="P-loop_NTPase"/>
</dbReference>
<reference evidence="3" key="1">
    <citation type="submission" date="2020-10" db="EMBL/GenBank/DDBJ databases">
        <authorList>
            <person name="Gilroy R."/>
        </authorList>
    </citation>
    <scope>NUCLEOTIDE SEQUENCE</scope>
    <source>
        <strain evidence="3">17113</strain>
    </source>
</reference>
<dbReference type="Gene3D" id="3.40.50.300">
    <property type="entry name" value="P-loop containing nucleotide triphosphate hydrolases"/>
    <property type="match status" value="1"/>
</dbReference>
<dbReference type="EMBL" id="JADINA010000019">
    <property type="protein sequence ID" value="MBO8426274.1"/>
    <property type="molecule type" value="Genomic_DNA"/>
</dbReference>
<feature type="domain" description="DUF4143" evidence="2">
    <location>
        <begin position="192"/>
        <end position="340"/>
    </location>
</feature>
<gene>
    <name evidence="3" type="ORF">IAC61_03020</name>
</gene>
<keyword evidence="3" id="KW-0067">ATP-binding</keyword>
<dbReference type="AlphaFoldDB" id="A0A9D9GVM9"/>
<dbReference type="Pfam" id="PF13635">
    <property type="entry name" value="DUF4143"/>
    <property type="match status" value="1"/>
</dbReference>
<feature type="domain" description="AAA" evidence="1">
    <location>
        <begin position="20"/>
        <end position="144"/>
    </location>
</feature>
<evidence type="ECO:0000313" key="3">
    <source>
        <dbReference type="EMBL" id="MBO8426274.1"/>
    </source>
</evidence>
<proteinExistence type="predicted"/>
<dbReference type="PANTHER" id="PTHR33295">
    <property type="entry name" value="ATPASE"/>
    <property type="match status" value="1"/>
</dbReference>
<protein>
    <submittedName>
        <fullName evidence="3">ATP-binding protein</fullName>
    </submittedName>
</protein>
<dbReference type="GO" id="GO:0005524">
    <property type="term" value="F:ATP binding"/>
    <property type="evidence" value="ECO:0007669"/>
    <property type="project" value="UniProtKB-KW"/>
</dbReference>
<evidence type="ECO:0000313" key="4">
    <source>
        <dbReference type="Proteomes" id="UP000823634"/>
    </source>
</evidence>
<dbReference type="InterPro" id="IPR041682">
    <property type="entry name" value="AAA_14"/>
</dbReference>
<dbReference type="SUPFAM" id="SSF52540">
    <property type="entry name" value="P-loop containing nucleoside triphosphate hydrolases"/>
    <property type="match status" value="1"/>
</dbReference>
<accession>A0A9D9GVM9</accession>
<dbReference type="InterPro" id="IPR025420">
    <property type="entry name" value="DUF4143"/>
</dbReference>